<keyword evidence="2" id="KW-1185">Reference proteome</keyword>
<name>A0A8T1V6K3_9STRA</name>
<proteinExistence type="predicted"/>
<dbReference type="AlphaFoldDB" id="A0A8T1V6K3"/>
<evidence type="ECO:0000313" key="1">
    <source>
        <dbReference type="EMBL" id="KAG7375963.1"/>
    </source>
</evidence>
<dbReference type="EMBL" id="JAGDFM010000864">
    <property type="protein sequence ID" value="KAG7375963.1"/>
    <property type="molecule type" value="Genomic_DNA"/>
</dbReference>
<protein>
    <submittedName>
        <fullName evidence="1">Uncharacterized protein</fullName>
    </submittedName>
</protein>
<organism evidence="1 2">
    <name type="scientific">Phytophthora pseudosyringae</name>
    <dbReference type="NCBI Taxonomy" id="221518"/>
    <lineage>
        <taxon>Eukaryota</taxon>
        <taxon>Sar</taxon>
        <taxon>Stramenopiles</taxon>
        <taxon>Oomycota</taxon>
        <taxon>Peronosporomycetes</taxon>
        <taxon>Peronosporales</taxon>
        <taxon>Peronosporaceae</taxon>
        <taxon>Phytophthora</taxon>
    </lineage>
</organism>
<accession>A0A8T1V6K3</accession>
<evidence type="ECO:0000313" key="2">
    <source>
        <dbReference type="Proteomes" id="UP000694044"/>
    </source>
</evidence>
<gene>
    <name evidence="1" type="ORF">PHYPSEUDO_014773</name>
</gene>
<reference evidence="1" key="1">
    <citation type="submission" date="2021-02" db="EMBL/GenBank/DDBJ databases">
        <authorList>
            <person name="Palmer J.M."/>
        </authorList>
    </citation>
    <scope>NUCLEOTIDE SEQUENCE</scope>
    <source>
        <strain evidence="1">SCRP734</strain>
    </source>
</reference>
<sequence length="355" mass="39872">MEEWRVRNSQVKKKVTAYAIRKERKRSLVEKVAKMQKELDELKFQVLVARGEMDRANTRTQAENVVLHEFIQAQHVTFAATQAAITGHVQRSLVSLQPAQSVVHLGEDRVERRKLLLALKDRKIDYAARYLGARSHTLDPLSSYSHEERFDTPGDDYCITRFEQLPVRGVSTNTVFDAILGSILNAEMFLSEMFGSITVREDNELESSEFAQIRLASAISSGVIVESNTILFSKFMGGAEDGQGSYGIISVDFVDSDALYPYRTGERVRGDTTTIVMVRSLSKATTAGGHHGHEKKIADEKPSEVAITRWSLLKIHRGDSSISQDPERELKESSVCYSNTAMRCFERQLQAAYSS</sequence>
<comment type="caution">
    <text evidence="1">The sequence shown here is derived from an EMBL/GenBank/DDBJ whole genome shotgun (WGS) entry which is preliminary data.</text>
</comment>
<dbReference type="Proteomes" id="UP000694044">
    <property type="component" value="Unassembled WGS sequence"/>
</dbReference>
<dbReference type="OrthoDB" id="127244at2759"/>